<evidence type="ECO:0000256" key="1">
    <source>
        <dbReference type="ARBA" id="ARBA00007689"/>
    </source>
</evidence>
<evidence type="ECO:0000259" key="2">
    <source>
        <dbReference type="Pfam" id="PF03795"/>
    </source>
</evidence>
<gene>
    <name evidence="3" type="ORF">FOY51_08855</name>
</gene>
<dbReference type="OrthoDB" id="668782at2"/>
<proteinExistence type="inferred from homology"/>
<comment type="caution">
    <text evidence="3">The sequence shown here is derived from an EMBL/GenBank/DDBJ whole genome shotgun (WGS) entry which is preliminary data.</text>
</comment>
<sequence length="131" mass="14824">MRHMIVFKVDEYYDNTNPPPPEFVAKMGAYMDQANKAGVLLATDGLKHPRTGTRITVTNGERKVTDGPYAEAKEVIAGFVMVDVRSPEEAVEWASRFADIFDDVEVEVRPIMELQDLEPKDLEPQDFEPHT</sequence>
<dbReference type="Gene3D" id="3.30.70.1060">
    <property type="entry name" value="Dimeric alpha+beta barrel"/>
    <property type="match status" value="1"/>
</dbReference>
<reference evidence="3 4" key="1">
    <citation type="submission" date="2019-07" db="EMBL/GenBank/DDBJ databases">
        <title>Rhodococcus cavernicolus sp. nov., isolated from a cave.</title>
        <authorList>
            <person name="Lee S.D."/>
        </authorList>
    </citation>
    <scope>NUCLEOTIDE SEQUENCE [LARGE SCALE GENOMIC DNA]</scope>
    <source>
        <strain evidence="3 4">C1-24</strain>
    </source>
</reference>
<dbReference type="EMBL" id="VLNY01000003">
    <property type="protein sequence ID" value="KAA0023500.1"/>
    <property type="molecule type" value="Genomic_DNA"/>
</dbReference>
<dbReference type="InterPro" id="IPR005545">
    <property type="entry name" value="YCII"/>
</dbReference>
<keyword evidence="4" id="KW-1185">Reference proteome</keyword>
<evidence type="ECO:0000313" key="4">
    <source>
        <dbReference type="Proteomes" id="UP000322244"/>
    </source>
</evidence>
<dbReference type="InterPro" id="IPR011008">
    <property type="entry name" value="Dimeric_a/b-barrel"/>
</dbReference>
<dbReference type="SUPFAM" id="SSF54909">
    <property type="entry name" value="Dimeric alpha+beta barrel"/>
    <property type="match status" value="1"/>
</dbReference>
<dbReference type="Proteomes" id="UP000322244">
    <property type="component" value="Unassembled WGS sequence"/>
</dbReference>
<comment type="similarity">
    <text evidence="1">Belongs to the YciI family.</text>
</comment>
<dbReference type="Pfam" id="PF03795">
    <property type="entry name" value="YCII"/>
    <property type="match status" value="1"/>
</dbReference>
<organism evidence="3 4">
    <name type="scientific">Antrihabitans cavernicola</name>
    <dbReference type="NCBI Taxonomy" id="2495913"/>
    <lineage>
        <taxon>Bacteria</taxon>
        <taxon>Bacillati</taxon>
        <taxon>Actinomycetota</taxon>
        <taxon>Actinomycetes</taxon>
        <taxon>Mycobacteriales</taxon>
        <taxon>Nocardiaceae</taxon>
        <taxon>Antrihabitans</taxon>
    </lineage>
</organism>
<feature type="domain" description="YCII-related" evidence="2">
    <location>
        <begin position="18"/>
        <end position="113"/>
    </location>
</feature>
<dbReference type="PANTHER" id="PTHR35174">
    <property type="entry name" value="BLL7171 PROTEIN-RELATED"/>
    <property type="match status" value="1"/>
</dbReference>
<dbReference type="RefSeq" id="WP_149429845.1">
    <property type="nucleotide sequence ID" value="NZ_VLNY01000003.1"/>
</dbReference>
<evidence type="ECO:0000313" key="3">
    <source>
        <dbReference type="EMBL" id="KAA0023500.1"/>
    </source>
</evidence>
<dbReference type="AlphaFoldDB" id="A0A5A7SBI2"/>
<accession>A0A5A7SBI2</accession>
<protein>
    <recommendedName>
        <fullName evidence="2">YCII-related domain-containing protein</fullName>
    </recommendedName>
</protein>
<name>A0A5A7SBI2_9NOCA</name>